<keyword evidence="2" id="KW-1185">Reference proteome</keyword>
<organism evidence="1 2">
    <name type="scientific">Brassica carinata</name>
    <name type="common">Ethiopian mustard</name>
    <name type="synonym">Abyssinian cabbage</name>
    <dbReference type="NCBI Taxonomy" id="52824"/>
    <lineage>
        <taxon>Eukaryota</taxon>
        <taxon>Viridiplantae</taxon>
        <taxon>Streptophyta</taxon>
        <taxon>Embryophyta</taxon>
        <taxon>Tracheophyta</taxon>
        <taxon>Spermatophyta</taxon>
        <taxon>Magnoliopsida</taxon>
        <taxon>eudicotyledons</taxon>
        <taxon>Gunneridae</taxon>
        <taxon>Pentapetalae</taxon>
        <taxon>rosids</taxon>
        <taxon>malvids</taxon>
        <taxon>Brassicales</taxon>
        <taxon>Brassicaceae</taxon>
        <taxon>Brassiceae</taxon>
        <taxon>Brassica</taxon>
    </lineage>
</organism>
<gene>
    <name evidence="1" type="ORF">Bca52824_090347</name>
</gene>
<name>A0A8X7NX01_BRACI</name>
<dbReference type="OrthoDB" id="430364at2759"/>
<comment type="caution">
    <text evidence="1">The sequence shown here is derived from an EMBL/GenBank/DDBJ whole genome shotgun (WGS) entry which is preliminary data.</text>
</comment>
<evidence type="ECO:0000313" key="2">
    <source>
        <dbReference type="Proteomes" id="UP000886595"/>
    </source>
</evidence>
<evidence type="ECO:0000313" key="1">
    <source>
        <dbReference type="EMBL" id="KAG2241060.1"/>
    </source>
</evidence>
<protein>
    <submittedName>
        <fullName evidence="1">Uncharacterized protein</fullName>
    </submittedName>
</protein>
<dbReference type="AlphaFoldDB" id="A0A8X7NX01"/>
<proteinExistence type="predicted"/>
<dbReference type="Proteomes" id="UP000886595">
    <property type="component" value="Unassembled WGS sequence"/>
</dbReference>
<sequence length="104" mass="11793">MYSYDLIYLGGLNGTTQICAKSVLAQMMLVIFTRSEEDSLADVTVKTVYVNELLTFTDKSVNEGSSVYFCQGFVNEVMAAGQGSPLLLPMWFRFFSRTRRRRPL</sequence>
<reference evidence="1 2" key="1">
    <citation type="submission" date="2020-02" db="EMBL/GenBank/DDBJ databases">
        <authorList>
            <person name="Ma Q."/>
            <person name="Huang Y."/>
            <person name="Song X."/>
            <person name="Pei D."/>
        </authorList>
    </citation>
    <scope>NUCLEOTIDE SEQUENCE [LARGE SCALE GENOMIC DNA]</scope>
    <source>
        <strain evidence="1">Sxm20200214</strain>
        <tissue evidence="1">Leaf</tissue>
    </source>
</reference>
<dbReference type="EMBL" id="JAAMPC010001253">
    <property type="protein sequence ID" value="KAG2241060.1"/>
    <property type="molecule type" value="Genomic_DNA"/>
</dbReference>
<accession>A0A8X7NX01</accession>